<dbReference type="OrthoDB" id="3034917at2"/>
<keyword evidence="1" id="KW-0812">Transmembrane</keyword>
<evidence type="ECO:0000313" key="3">
    <source>
        <dbReference type="Proteomes" id="UP000006889"/>
    </source>
</evidence>
<dbReference type="HOGENOM" id="CLU_156635_0_0_9"/>
<gene>
    <name evidence="2" type="ordered locus">Calow_0798</name>
</gene>
<protein>
    <recommendedName>
        <fullName evidence="4">DUF4363 family protein</fullName>
    </recommendedName>
</protein>
<organism evidence="2 3">
    <name type="scientific">Caldicellulosiruptor owensensis (strain ATCC 700167 / DSM 13100 / OL)</name>
    <dbReference type="NCBI Taxonomy" id="632518"/>
    <lineage>
        <taxon>Bacteria</taxon>
        <taxon>Bacillati</taxon>
        <taxon>Bacillota</taxon>
        <taxon>Bacillota incertae sedis</taxon>
        <taxon>Caldicellulosiruptorales</taxon>
        <taxon>Caldicellulosiruptoraceae</taxon>
        <taxon>Caldicellulosiruptor</taxon>
    </lineage>
</organism>
<evidence type="ECO:0000313" key="2">
    <source>
        <dbReference type="EMBL" id="ADQ04368.1"/>
    </source>
</evidence>
<dbReference type="STRING" id="632518.Calow_0798"/>
<dbReference type="KEGG" id="cow:Calow_0798"/>
<keyword evidence="3" id="KW-1185">Reference proteome</keyword>
<dbReference type="RefSeq" id="WP_013411761.1">
    <property type="nucleotide sequence ID" value="NC_014657.1"/>
</dbReference>
<dbReference type="AlphaFoldDB" id="E4Q5Z4"/>
<keyword evidence="1" id="KW-0472">Membrane</keyword>
<dbReference type="Pfam" id="PF14276">
    <property type="entry name" value="DUF4363"/>
    <property type="match status" value="1"/>
</dbReference>
<dbReference type="Proteomes" id="UP000006889">
    <property type="component" value="Chromosome"/>
</dbReference>
<proteinExistence type="predicted"/>
<keyword evidence="1" id="KW-1133">Transmembrane helix</keyword>
<accession>E4Q5Z4</accession>
<reference evidence="2 3" key="2">
    <citation type="journal article" date="2011" name="J. Bacteriol.">
        <title>Complete genome sequences for the anaerobic, extremely thermophilic plant biomass-degrading bacteria Caldicellulosiruptor hydrothermalis, Caldicellulosiruptor kristjanssonii, Caldicellulosiruptor kronotskyensis, Caldicellulosiruptor owensenis, and Caldicellulosiruptor lactoaceticus.</title>
        <authorList>
            <person name="Blumer-Schuette S.E."/>
            <person name="Ozdemir I."/>
            <person name="Mistry D."/>
            <person name="Lucas S."/>
            <person name="Lapidus A."/>
            <person name="Cheng J.F."/>
            <person name="Goodwin L.A."/>
            <person name="Pitluck S."/>
            <person name="Land M.L."/>
            <person name="Hauser L.J."/>
            <person name="Woyke T."/>
            <person name="Mikhailova N."/>
            <person name="Pati A."/>
            <person name="Kyrpides N.C."/>
            <person name="Ivanova N."/>
            <person name="Detter J.C."/>
            <person name="Walston-Davenport K."/>
            <person name="Han S."/>
            <person name="Adams M.W."/>
            <person name="Kelly R.M."/>
        </authorList>
    </citation>
    <scope>NUCLEOTIDE SEQUENCE [LARGE SCALE GENOMIC DNA]</scope>
    <source>
        <strain evidence="3">ATCC 700167 / DSM 13100 / OL</strain>
    </source>
</reference>
<sequence>MKVWSTVVCFVILIVMLTLISTLLILGAADKIENDLSGLYKNVVKNNYNLAKSNYFDIVKKWNKYKKSWAMLIEHQEIDKIDEELTKIKEYLLEQDRTLLLSEISLLKFYIRHVREMILFKIENIF</sequence>
<reference key="1">
    <citation type="submission" date="2010-09" db="EMBL/GenBank/DDBJ databases">
        <title>Complete sequence of Caldicellulosiruptor owensensis OL.</title>
        <authorList>
            <consortium name="US DOE Joint Genome Institute"/>
            <person name="Lucas S."/>
            <person name="Copeland A."/>
            <person name="Lapidus A."/>
            <person name="Cheng J.-F."/>
            <person name="Bruce D."/>
            <person name="Goodwin L."/>
            <person name="Pitluck S."/>
            <person name="Davenport K."/>
            <person name="Detter J.C."/>
            <person name="Han C."/>
            <person name="Tapia R."/>
            <person name="Land M."/>
            <person name="Hauser L."/>
            <person name="Chang Y.-J."/>
            <person name="Jeffries C."/>
            <person name="Kyrpides N."/>
            <person name="Ivanova N."/>
            <person name="Mikhailova N."/>
            <person name="Blumer-Schuette S.E."/>
            <person name="Kelly R.M."/>
            <person name="Woyke T."/>
        </authorList>
    </citation>
    <scope>NUCLEOTIDE SEQUENCE</scope>
    <source>
        <strain>OL</strain>
    </source>
</reference>
<name>E4Q5Z4_CALOW</name>
<evidence type="ECO:0008006" key="4">
    <source>
        <dbReference type="Google" id="ProtNLM"/>
    </source>
</evidence>
<feature type="transmembrane region" description="Helical" evidence="1">
    <location>
        <begin position="7"/>
        <end position="29"/>
    </location>
</feature>
<dbReference type="EMBL" id="CP002216">
    <property type="protein sequence ID" value="ADQ04368.1"/>
    <property type="molecule type" value="Genomic_DNA"/>
</dbReference>
<dbReference type="eggNOG" id="ENOG5032ZJH">
    <property type="taxonomic scope" value="Bacteria"/>
</dbReference>
<dbReference type="InterPro" id="IPR025373">
    <property type="entry name" value="DUF4363"/>
</dbReference>
<evidence type="ECO:0000256" key="1">
    <source>
        <dbReference type="SAM" id="Phobius"/>
    </source>
</evidence>